<accession>A0AAW1SBL1</accession>
<gene>
    <name evidence="1" type="ORF">WJX74_011111</name>
</gene>
<evidence type="ECO:0000313" key="1">
    <source>
        <dbReference type="EMBL" id="KAK9843372.1"/>
    </source>
</evidence>
<protein>
    <submittedName>
        <fullName evidence="1">Uncharacterized protein</fullName>
    </submittedName>
</protein>
<dbReference type="EMBL" id="JALJOS010000002">
    <property type="protein sequence ID" value="KAK9843372.1"/>
    <property type="molecule type" value="Genomic_DNA"/>
</dbReference>
<evidence type="ECO:0000313" key="2">
    <source>
        <dbReference type="Proteomes" id="UP001438707"/>
    </source>
</evidence>
<comment type="caution">
    <text evidence="1">The sequence shown here is derived from an EMBL/GenBank/DDBJ whole genome shotgun (WGS) entry which is preliminary data.</text>
</comment>
<dbReference type="Proteomes" id="UP001438707">
    <property type="component" value="Unassembled WGS sequence"/>
</dbReference>
<proteinExistence type="predicted"/>
<dbReference type="AlphaFoldDB" id="A0AAW1SBL1"/>
<reference evidence="1 2" key="1">
    <citation type="journal article" date="2024" name="Nat. Commun.">
        <title>Phylogenomics reveals the evolutionary origins of lichenization in chlorophyte algae.</title>
        <authorList>
            <person name="Puginier C."/>
            <person name="Libourel C."/>
            <person name="Otte J."/>
            <person name="Skaloud P."/>
            <person name="Haon M."/>
            <person name="Grisel S."/>
            <person name="Petersen M."/>
            <person name="Berrin J.G."/>
            <person name="Delaux P.M."/>
            <person name="Dal Grande F."/>
            <person name="Keller J."/>
        </authorList>
    </citation>
    <scope>NUCLEOTIDE SEQUENCE [LARGE SCALE GENOMIC DNA]</scope>
    <source>
        <strain evidence="1 2">SAG 2145</strain>
    </source>
</reference>
<keyword evidence="2" id="KW-1185">Reference proteome</keyword>
<organism evidence="1 2">
    <name type="scientific">Apatococcus lobatus</name>
    <dbReference type="NCBI Taxonomy" id="904363"/>
    <lineage>
        <taxon>Eukaryota</taxon>
        <taxon>Viridiplantae</taxon>
        <taxon>Chlorophyta</taxon>
        <taxon>core chlorophytes</taxon>
        <taxon>Trebouxiophyceae</taxon>
        <taxon>Chlorellales</taxon>
        <taxon>Chlorellaceae</taxon>
        <taxon>Apatococcus</taxon>
    </lineage>
</organism>
<sequence>MGLVPSYPNANPHVPATCGYNRTLNGAACCDAAGNPCHPLEEHPDCCQSGDYKDSCYAKFNADGVDPSNYMVTDSYGNTEAKQCIYDGGDPSGRGRCYAPTLEKPIWQCELQQTVALSKTFQTANPLIMDTANLDQCLGGYGILQTSQYQKLKARSHLRLEQSVIKTPAEIEIYNFAQTVDVPASHTGMEQIQMRRRQVP</sequence>
<name>A0AAW1SBL1_9CHLO</name>